<feature type="chain" id="PRO_5024320463" evidence="1">
    <location>
        <begin position="18"/>
        <end position="81"/>
    </location>
</feature>
<dbReference type="AlphaFoldDB" id="A0A5N3UPD2"/>
<sequence>MQPLLLLMAFLLPPGLGQPLPSPHLSAFSFREITGGHEAKPHSCPYMALLQFLGEKSWKRCGASPWGPTTSNSRRGPSRSS</sequence>
<protein>
    <submittedName>
        <fullName evidence="2">Uncharacterized protein</fullName>
    </submittedName>
</protein>
<comment type="caution">
    <text evidence="2">The sequence shown here is derived from an EMBL/GenBank/DDBJ whole genome shotgun (WGS) entry which is preliminary data.</text>
</comment>
<accession>A0A5N3UPD2</accession>
<feature type="non-terminal residue" evidence="2">
    <location>
        <position position="81"/>
    </location>
</feature>
<dbReference type="Proteomes" id="UP000326458">
    <property type="component" value="Unassembled WGS sequence"/>
</dbReference>
<gene>
    <name evidence="2" type="ORF">FD754_024484</name>
</gene>
<evidence type="ECO:0000313" key="3">
    <source>
        <dbReference type="Proteomes" id="UP000326458"/>
    </source>
</evidence>
<name>A0A5N3UPD2_MUNMU</name>
<dbReference type="Gene3D" id="2.40.10.10">
    <property type="entry name" value="Trypsin-like serine proteases"/>
    <property type="match status" value="1"/>
</dbReference>
<dbReference type="InterPro" id="IPR043504">
    <property type="entry name" value="Peptidase_S1_PA_chymotrypsin"/>
</dbReference>
<reference evidence="2 3" key="1">
    <citation type="submission" date="2019-06" db="EMBL/GenBank/DDBJ databases">
        <title>Discovery of a novel chromosome fission-fusion reversal in muntjac.</title>
        <authorList>
            <person name="Mudd A.B."/>
            <person name="Bredeson J.V."/>
            <person name="Baum R."/>
            <person name="Hockemeyer D."/>
            <person name="Rokhsar D.S."/>
        </authorList>
    </citation>
    <scope>NUCLEOTIDE SEQUENCE [LARGE SCALE GENOMIC DNA]</scope>
    <source>
        <strain evidence="2">UTSW_UCB_Mm</strain>
        <tissue evidence="2">Fibroblast cell line</tissue>
    </source>
</reference>
<feature type="signal peptide" evidence="1">
    <location>
        <begin position="1"/>
        <end position="17"/>
    </location>
</feature>
<keyword evidence="1" id="KW-0732">Signal</keyword>
<dbReference type="EMBL" id="VCEA01003802">
    <property type="protein sequence ID" value="KAB0338565.1"/>
    <property type="molecule type" value="Genomic_DNA"/>
</dbReference>
<dbReference type="InterPro" id="IPR009003">
    <property type="entry name" value="Peptidase_S1_PA"/>
</dbReference>
<organism evidence="2 3">
    <name type="scientific">Muntiacus muntjak</name>
    <name type="common">Barking deer</name>
    <name type="synonym">Indian muntjac</name>
    <dbReference type="NCBI Taxonomy" id="9888"/>
    <lineage>
        <taxon>Eukaryota</taxon>
        <taxon>Metazoa</taxon>
        <taxon>Chordata</taxon>
        <taxon>Craniata</taxon>
        <taxon>Vertebrata</taxon>
        <taxon>Euteleostomi</taxon>
        <taxon>Mammalia</taxon>
        <taxon>Eutheria</taxon>
        <taxon>Laurasiatheria</taxon>
        <taxon>Artiodactyla</taxon>
        <taxon>Ruminantia</taxon>
        <taxon>Pecora</taxon>
        <taxon>Cervidae</taxon>
        <taxon>Muntiacinae</taxon>
        <taxon>Muntiacus</taxon>
    </lineage>
</organism>
<keyword evidence="3" id="KW-1185">Reference proteome</keyword>
<evidence type="ECO:0000256" key="1">
    <source>
        <dbReference type="SAM" id="SignalP"/>
    </source>
</evidence>
<proteinExistence type="predicted"/>
<dbReference type="SUPFAM" id="SSF50494">
    <property type="entry name" value="Trypsin-like serine proteases"/>
    <property type="match status" value="1"/>
</dbReference>
<evidence type="ECO:0000313" key="2">
    <source>
        <dbReference type="EMBL" id="KAB0338565.1"/>
    </source>
</evidence>